<keyword evidence="1" id="KW-0175">Coiled coil</keyword>
<protein>
    <submittedName>
        <fullName evidence="2">Uncharacterized protein</fullName>
    </submittedName>
</protein>
<dbReference type="EMBL" id="JARQWQ010000022">
    <property type="protein sequence ID" value="KAK2564464.1"/>
    <property type="molecule type" value="Genomic_DNA"/>
</dbReference>
<reference evidence="2" key="1">
    <citation type="journal article" date="2023" name="G3 (Bethesda)">
        <title>Whole genome assembly and annotation of the endangered Caribbean coral Acropora cervicornis.</title>
        <authorList>
            <person name="Selwyn J.D."/>
            <person name="Vollmer S.V."/>
        </authorList>
    </citation>
    <scope>NUCLEOTIDE SEQUENCE</scope>
    <source>
        <strain evidence="2">K2</strain>
    </source>
</reference>
<gene>
    <name evidence="2" type="ORF">P5673_011906</name>
</gene>
<name>A0AAD9QNA1_ACRCE</name>
<reference evidence="2" key="2">
    <citation type="journal article" date="2023" name="Science">
        <title>Genomic signatures of disease resistance in endangered staghorn corals.</title>
        <authorList>
            <person name="Vollmer S.V."/>
            <person name="Selwyn J.D."/>
            <person name="Despard B.A."/>
            <person name="Roesel C.L."/>
        </authorList>
    </citation>
    <scope>NUCLEOTIDE SEQUENCE</scope>
    <source>
        <strain evidence="2">K2</strain>
    </source>
</reference>
<sequence>MQRSQRKRFAPSWLKEMPYVKVRFTEDGVITKVTESWRIKLTQDSKELHGCLTKFTFLVGQIVWCYWKTANEKEKTYFEATITEVCGNSVAVTEISLTKVDIRSSDEFAVNGNSEAAKQLANKEKAEEEKPRKEDNVQQTKELLRISDENMKDHSLPVQVFVNKSGDGTERSSSSYLFQTSFDSGSPPQLCSTPRAGLRVF</sequence>
<proteinExistence type="predicted"/>
<evidence type="ECO:0000313" key="2">
    <source>
        <dbReference type="EMBL" id="KAK2564464.1"/>
    </source>
</evidence>
<comment type="caution">
    <text evidence="2">The sequence shown here is derived from an EMBL/GenBank/DDBJ whole genome shotgun (WGS) entry which is preliminary data.</text>
</comment>
<evidence type="ECO:0000256" key="1">
    <source>
        <dbReference type="SAM" id="Coils"/>
    </source>
</evidence>
<accession>A0AAD9QNA1</accession>
<feature type="coiled-coil region" evidence="1">
    <location>
        <begin position="116"/>
        <end position="143"/>
    </location>
</feature>
<dbReference type="Proteomes" id="UP001249851">
    <property type="component" value="Unassembled WGS sequence"/>
</dbReference>
<keyword evidence="3" id="KW-1185">Reference proteome</keyword>
<evidence type="ECO:0000313" key="3">
    <source>
        <dbReference type="Proteomes" id="UP001249851"/>
    </source>
</evidence>
<dbReference type="AlphaFoldDB" id="A0AAD9QNA1"/>
<organism evidence="2 3">
    <name type="scientific">Acropora cervicornis</name>
    <name type="common">Staghorn coral</name>
    <dbReference type="NCBI Taxonomy" id="6130"/>
    <lineage>
        <taxon>Eukaryota</taxon>
        <taxon>Metazoa</taxon>
        <taxon>Cnidaria</taxon>
        <taxon>Anthozoa</taxon>
        <taxon>Hexacorallia</taxon>
        <taxon>Scleractinia</taxon>
        <taxon>Astrocoeniina</taxon>
        <taxon>Acroporidae</taxon>
        <taxon>Acropora</taxon>
    </lineage>
</organism>